<dbReference type="AlphaFoldDB" id="A0A561BP92"/>
<dbReference type="PANTHER" id="PTHR47691:SF3">
    <property type="entry name" value="HTH-TYPE TRANSCRIPTIONAL REGULATOR RV0890C-RELATED"/>
    <property type="match status" value="1"/>
</dbReference>
<name>A0A561BP92_9ACTN</name>
<reference evidence="5 6" key="1">
    <citation type="submission" date="2019-06" db="EMBL/GenBank/DDBJ databases">
        <title>Sequencing the genomes of 1000 actinobacteria strains.</title>
        <authorList>
            <person name="Klenk H.-P."/>
        </authorList>
    </citation>
    <scope>NUCLEOTIDE SEQUENCE [LARGE SCALE GENOMIC DNA]</scope>
    <source>
        <strain evidence="5 6">DSM 24683</strain>
    </source>
</reference>
<evidence type="ECO:0000256" key="2">
    <source>
        <dbReference type="ARBA" id="ARBA00023125"/>
    </source>
</evidence>
<dbReference type="SUPFAM" id="SSF48452">
    <property type="entry name" value="TPR-like"/>
    <property type="match status" value="2"/>
</dbReference>
<dbReference type="RefSeq" id="WP_145804862.1">
    <property type="nucleotide sequence ID" value="NZ_VIVK01000001.1"/>
</dbReference>
<comment type="caution">
    <text evidence="5">The sequence shown here is derived from an EMBL/GenBank/DDBJ whole genome shotgun (WGS) entry which is preliminary data.</text>
</comment>
<feature type="domain" description="OmpR/PhoB-type" evidence="4">
    <location>
        <begin position="1"/>
        <end position="96"/>
    </location>
</feature>
<dbReference type="InterPro" id="IPR027417">
    <property type="entry name" value="P-loop_NTPase"/>
</dbReference>
<comment type="similarity">
    <text evidence="1">Belongs to the AfsR/DnrI/RedD regulatory family.</text>
</comment>
<evidence type="ECO:0000259" key="4">
    <source>
        <dbReference type="PROSITE" id="PS51755"/>
    </source>
</evidence>
<dbReference type="Gene3D" id="3.40.50.300">
    <property type="entry name" value="P-loop containing nucleotide triphosphate hydrolases"/>
    <property type="match status" value="1"/>
</dbReference>
<dbReference type="InterPro" id="IPR001867">
    <property type="entry name" value="OmpR/PhoB-type_DNA-bd"/>
</dbReference>
<dbReference type="Gene3D" id="1.25.40.10">
    <property type="entry name" value="Tetratricopeptide repeat domain"/>
    <property type="match status" value="3"/>
</dbReference>
<organism evidence="5 6">
    <name type="scientific">Kribbella amoyensis</name>
    <dbReference type="NCBI Taxonomy" id="996641"/>
    <lineage>
        <taxon>Bacteria</taxon>
        <taxon>Bacillati</taxon>
        <taxon>Actinomycetota</taxon>
        <taxon>Actinomycetes</taxon>
        <taxon>Propionibacteriales</taxon>
        <taxon>Kribbellaceae</taxon>
        <taxon>Kribbella</taxon>
    </lineage>
</organism>
<dbReference type="SMART" id="SM01043">
    <property type="entry name" value="BTAD"/>
    <property type="match status" value="1"/>
</dbReference>
<keyword evidence="2 3" id="KW-0238">DNA-binding</keyword>
<dbReference type="PROSITE" id="PS51755">
    <property type="entry name" value="OMPR_PHOB"/>
    <property type="match status" value="1"/>
</dbReference>
<keyword evidence="6" id="KW-1185">Reference proteome</keyword>
<feature type="DNA-binding region" description="OmpR/PhoB-type" evidence="3">
    <location>
        <begin position="1"/>
        <end position="96"/>
    </location>
</feature>
<evidence type="ECO:0000256" key="1">
    <source>
        <dbReference type="ARBA" id="ARBA00005820"/>
    </source>
</evidence>
<dbReference type="CDD" id="cd15831">
    <property type="entry name" value="BTAD"/>
    <property type="match status" value="1"/>
</dbReference>
<evidence type="ECO:0000313" key="6">
    <source>
        <dbReference type="Proteomes" id="UP000318380"/>
    </source>
</evidence>
<dbReference type="SUPFAM" id="SSF46894">
    <property type="entry name" value="C-terminal effector domain of the bipartite response regulators"/>
    <property type="match status" value="1"/>
</dbReference>
<dbReference type="SMART" id="SM00862">
    <property type="entry name" value="Trans_reg_C"/>
    <property type="match status" value="1"/>
</dbReference>
<dbReference type="Pfam" id="PF03704">
    <property type="entry name" value="BTAD"/>
    <property type="match status" value="1"/>
</dbReference>
<dbReference type="InterPro" id="IPR036388">
    <property type="entry name" value="WH-like_DNA-bd_sf"/>
</dbReference>
<dbReference type="OrthoDB" id="3755432at2"/>
<gene>
    <name evidence="5" type="ORF">FB561_1771</name>
</gene>
<evidence type="ECO:0000313" key="5">
    <source>
        <dbReference type="EMBL" id="TWD80684.1"/>
    </source>
</evidence>
<protein>
    <submittedName>
        <fullName evidence="5">Putative ATPase</fullName>
    </submittedName>
</protein>
<dbReference type="SUPFAM" id="SSF52540">
    <property type="entry name" value="P-loop containing nucleoside triphosphate hydrolases"/>
    <property type="match status" value="1"/>
</dbReference>
<dbReference type="Gene3D" id="1.10.10.10">
    <property type="entry name" value="Winged helix-like DNA-binding domain superfamily/Winged helix DNA-binding domain"/>
    <property type="match status" value="1"/>
</dbReference>
<dbReference type="EMBL" id="VIVK01000001">
    <property type="protein sequence ID" value="TWD80684.1"/>
    <property type="molecule type" value="Genomic_DNA"/>
</dbReference>
<evidence type="ECO:0000256" key="3">
    <source>
        <dbReference type="PROSITE-ProRule" id="PRU01091"/>
    </source>
</evidence>
<dbReference type="InterPro" id="IPR016032">
    <property type="entry name" value="Sig_transdc_resp-reg_C-effctor"/>
</dbReference>
<dbReference type="InterPro" id="IPR005158">
    <property type="entry name" value="BTAD"/>
</dbReference>
<dbReference type="PRINTS" id="PR00364">
    <property type="entry name" value="DISEASERSIST"/>
</dbReference>
<dbReference type="GO" id="GO:0000160">
    <property type="term" value="P:phosphorelay signal transduction system"/>
    <property type="evidence" value="ECO:0007669"/>
    <property type="project" value="InterPro"/>
</dbReference>
<dbReference type="GO" id="GO:0003677">
    <property type="term" value="F:DNA binding"/>
    <property type="evidence" value="ECO:0007669"/>
    <property type="project" value="UniProtKB-UniRule"/>
</dbReference>
<dbReference type="PANTHER" id="PTHR47691">
    <property type="entry name" value="REGULATOR-RELATED"/>
    <property type="match status" value="1"/>
</dbReference>
<dbReference type="Proteomes" id="UP000318380">
    <property type="component" value="Unassembled WGS sequence"/>
</dbReference>
<dbReference type="InterPro" id="IPR011990">
    <property type="entry name" value="TPR-like_helical_dom_sf"/>
</dbReference>
<sequence length="1001" mass="108408">MYFEVLGPLVVRTDAGEPVVVPDTKVRTLLLDLLVHRGRPVPADRLIDDLWGAKPPRNAIGTLQARVSQLRTAFERAEPGARSLVRHGAGGYTLDVPEDVVDSNEFERLRGNGELAAALGLWRGPAYADVVDAEFARTARDRLEELRLTTLEDHLELRQTQGDEVLGEVVALVSDHPLRERLRGIQLRALYRAGRQDEALRAFAELRELLADELGADPGPELAAIHEAILRHDPGLSAQPRSTVPMPLDHLIGRDQAMKDAAQFLKTNRLVTLIGPGGVGKTRLAVELATKATAYWVELAGVGAADVVGAVAAVVGVRDDSSDLPARVGQALRSRPGLVVLDNCEHLLDAAADTVRQLLAEVPEMRVLATSREALGLVGERLFEVVPLDDDSAAELFTARAIAAAGVVDDAEAVTAICRQLDGIPLALELAATRVRGLGLANLAAGLDDRFRLLAGGRGVPERQRTLRATLDWSWELLGADERTMLRRLAVHADGFTLEAAAEVGDQPAELVGRLVDRSLVVPTGDRYRLLESVVAYGQERLAEAGETARTRTRHAAYYAALAERAEPQLRGDNQCTWLERLDQESANLRLALQYASPQQALRLVNAAAWYWYLRGRLGEGRRALATALERNPDPSPARAAAMVWQVGFTATAADGSNLTEASESALSSYDEFDEPIGQARALWFLTATQWAYGDPELLMRRIDQAIATFTRAGDKWGLAATLSTRAQLAITHADLPAMRRDGEESLRLFGEIGDGWGRLQAGYALIVAAEITGDYPKATGYLQESLRLAESLGLWTEVSFRTSGLGRIALLTGDYARADELHEAARRIAIEHSNKSAEEYAEVGLGLAARRQGRLDEAEERLGKWLTWLTQVGGIAGVAFVTAQLGFIAEQRGDHERAAELHERGHQAARELGDERAIALALEGLAGAKAAAALSRPDDASAAVFTEAETLLAEAEALLAEAEALRRAVGLPLPPAERFDVDRIAGVISRARRRPSPGCR</sequence>
<proteinExistence type="inferred from homology"/>
<dbReference type="GO" id="GO:0006355">
    <property type="term" value="P:regulation of DNA-templated transcription"/>
    <property type="evidence" value="ECO:0007669"/>
    <property type="project" value="InterPro"/>
</dbReference>
<accession>A0A561BP92</accession>